<evidence type="ECO:0000313" key="2">
    <source>
        <dbReference type="Proteomes" id="UP000234479"/>
    </source>
</evidence>
<organism evidence="1 2">
    <name type="scientific">Caulobacter zeae</name>
    <dbReference type="NCBI Taxonomy" id="2055137"/>
    <lineage>
        <taxon>Bacteria</taxon>
        <taxon>Pseudomonadati</taxon>
        <taxon>Pseudomonadota</taxon>
        <taxon>Alphaproteobacteria</taxon>
        <taxon>Caulobacterales</taxon>
        <taxon>Caulobacteraceae</taxon>
        <taxon>Caulobacter</taxon>
    </lineage>
</organism>
<accession>A0A2N5DGM5</accession>
<dbReference type="EMBL" id="PJRS01000022">
    <property type="protein sequence ID" value="PLR25197.1"/>
    <property type="molecule type" value="Genomic_DNA"/>
</dbReference>
<reference evidence="1 2" key="1">
    <citation type="submission" date="2017-12" db="EMBL/GenBank/DDBJ databases">
        <title>The genome sequence of Caulobacter sp. 410.</title>
        <authorList>
            <person name="Gao J."/>
            <person name="Mao X."/>
            <person name="Sun J."/>
        </authorList>
    </citation>
    <scope>NUCLEOTIDE SEQUENCE [LARGE SCALE GENOMIC DNA]</scope>
    <source>
        <strain evidence="1 2">410</strain>
    </source>
</reference>
<sequence length="1169" mass="121658">MPVQTATSALHIDVQNKMLYDQRAVSTAPAPDKLHVMQLKGGGQNILTNGDFDNGFRRYYPDPASLSGWSVQTVGLPGLVVASMTIGYRADGSPRLFVSTPDVGGPTGTIYELAVAADGELGAPVPIQSCASAASSMLFLPQTPVLLWSQVEAGMHVVKGAHGDKLDQTFYPHTGSSSVIGGDMVAIPNPPSVWPNLGFVVNTSQPEPWAVSVQSTTGDAAVIALPALTNASGAQTIPTSTATIAYPDGTVRLFATAGDGVVQFVDASQPSTPGSLSWGTAWTRLDLGTTLTGGAQVRAASRADGGVTLSLLDLTTGLWISEQKSKDGPWAKAELIAPGIGLVGEAFADDQGDFGYAYADASGYLHVLTRDAPTPAPNPNDPPIPGDWDIQDVRIENGTKLVPVSVYRLGVIVTDASDGGAPVGGAAISLSADDEIAAMVNGQNLYFSRDDAHVVQTDGDGCIWLMADIENSLATPTFTVTSGDARFDEAITIRPEADAQTYATGASAEVLQNATDDTGAPLLAAGSPYDKIAANLAKLGASVAHIYAGQDHASPRLIVPARAGVRVLASGQRTLEQPVSAGYWSMRRENGQLTFDDHTPESAAQKRQAMIARVAASRGIDTTAADFAPDSIFDDWEDAFDSIVDAVCDLGDILIEGLTATVNFVVDGIERIVFAALDAVSVVVDAVKAVLNFAGAVLGRVVGWLVRAIGWLLGLPDLVGIKNDIKARIVTAVTGLTQALPDPATYVAPATAQIQTWKGDIDQLIDQYRSTPAGTQSNSEFFGGVRTVVSALTMGATSIMPEISWAIEKLRSVLPDLADDLPAVPDFGVTTPLTDLLSQAAKAEVSIGSFLADVVTAALESWIGSLDAMNGANIDPVLDVIKTHSDDLLDALAAMVQDLGDVFHALWVAPAPQTLIDWLDSSIDITFFSDFYEGLVGNDFSALDFIALAAAIPYSIIAPSTSTRLGEDSEADLFTAILSLRMVRTVFATLQAAAQEPASSTAPPSGAAKLVDLASIVLDICIGGLTVAYAAKDKAHWYAPAVGDLMFGVLKAISMWAADVARPNASKGAMATDIVSIFTTGVSGLLGMLTTGLRADMAGVAVASMVSDLTHLAVDQGKIDISNPDTRTAYIAFQSLLAATPAVIFQLDGSPDAKAATRSPTPSPALALA</sequence>
<evidence type="ECO:0000313" key="1">
    <source>
        <dbReference type="EMBL" id="PLR25197.1"/>
    </source>
</evidence>
<dbReference type="RefSeq" id="WP_101718470.1">
    <property type="nucleotide sequence ID" value="NZ_PJRS01000022.1"/>
</dbReference>
<dbReference type="Proteomes" id="UP000234479">
    <property type="component" value="Unassembled WGS sequence"/>
</dbReference>
<name>A0A2N5DGM5_9CAUL</name>
<proteinExistence type="predicted"/>
<comment type="caution">
    <text evidence="1">The sequence shown here is derived from an EMBL/GenBank/DDBJ whole genome shotgun (WGS) entry which is preliminary data.</text>
</comment>
<dbReference type="AlphaFoldDB" id="A0A2N5DGM5"/>
<gene>
    <name evidence="1" type="ORF">SGCZBJ_13295</name>
</gene>
<protein>
    <submittedName>
        <fullName evidence="1">Uncharacterized protein</fullName>
    </submittedName>
</protein>
<keyword evidence="2" id="KW-1185">Reference proteome</keyword>